<evidence type="ECO:0000313" key="1">
    <source>
        <dbReference type="EMBL" id="HIR40388.1"/>
    </source>
</evidence>
<name>A0A9D1AI80_9FIRM</name>
<reference evidence="1" key="2">
    <citation type="journal article" date="2021" name="PeerJ">
        <title>Extensive microbial diversity within the chicken gut microbiome revealed by metagenomics and culture.</title>
        <authorList>
            <person name="Gilroy R."/>
            <person name="Ravi A."/>
            <person name="Getino M."/>
            <person name="Pursley I."/>
            <person name="Horton D.L."/>
            <person name="Alikhan N.F."/>
            <person name="Baker D."/>
            <person name="Gharbi K."/>
            <person name="Hall N."/>
            <person name="Watson M."/>
            <person name="Adriaenssens E.M."/>
            <person name="Foster-Nyarko E."/>
            <person name="Jarju S."/>
            <person name="Secka A."/>
            <person name="Antonio M."/>
            <person name="Oren A."/>
            <person name="Chaudhuri R.R."/>
            <person name="La Ragione R."/>
            <person name="Hildebrand F."/>
            <person name="Pallen M.J."/>
        </authorList>
    </citation>
    <scope>NUCLEOTIDE SEQUENCE</scope>
    <source>
        <strain evidence="1">CHK184-25365</strain>
    </source>
</reference>
<comment type="caution">
    <text evidence="1">The sequence shown here is derived from an EMBL/GenBank/DDBJ whole genome shotgun (WGS) entry which is preliminary data.</text>
</comment>
<accession>A0A9D1AI80</accession>
<protein>
    <submittedName>
        <fullName evidence="1">Uncharacterized protein</fullName>
    </submittedName>
</protein>
<organism evidence="1 2">
    <name type="scientific">Candidatus Egerieicola pullicola</name>
    <dbReference type="NCBI Taxonomy" id="2840775"/>
    <lineage>
        <taxon>Bacteria</taxon>
        <taxon>Bacillati</taxon>
        <taxon>Bacillota</taxon>
        <taxon>Clostridia</taxon>
        <taxon>Eubacteriales</taxon>
        <taxon>Oscillospiraceae</taxon>
        <taxon>Oscillospiraceae incertae sedis</taxon>
        <taxon>Candidatus Egerieicola</taxon>
    </lineage>
</organism>
<proteinExistence type="predicted"/>
<sequence>MRRVELFGAKIEPACVYCANGTESADGQMIFCEKRGAVAPYYSCRRFEYDPLLRKPKPPAVLPEYDPEEFQL</sequence>
<dbReference type="EMBL" id="DVGY01000024">
    <property type="protein sequence ID" value="HIR40388.1"/>
    <property type="molecule type" value="Genomic_DNA"/>
</dbReference>
<gene>
    <name evidence="1" type="ORF">IAB36_00965</name>
</gene>
<dbReference type="AlphaFoldDB" id="A0A9D1AI80"/>
<evidence type="ECO:0000313" key="2">
    <source>
        <dbReference type="Proteomes" id="UP000886749"/>
    </source>
</evidence>
<dbReference type="Proteomes" id="UP000886749">
    <property type="component" value="Unassembled WGS sequence"/>
</dbReference>
<reference evidence="1" key="1">
    <citation type="submission" date="2020-10" db="EMBL/GenBank/DDBJ databases">
        <authorList>
            <person name="Gilroy R."/>
        </authorList>
    </citation>
    <scope>NUCLEOTIDE SEQUENCE</scope>
    <source>
        <strain evidence="1">CHK184-25365</strain>
    </source>
</reference>